<name>A0A938YAQ9_9ACTN</name>
<dbReference type="RefSeq" id="WP_205259134.1">
    <property type="nucleotide sequence ID" value="NZ_JAERWK010000003.1"/>
</dbReference>
<keyword evidence="1" id="KW-1133">Transmembrane helix</keyword>
<dbReference type="EMBL" id="JAERWK010000003">
    <property type="protein sequence ID" value="MBM9466183.1"/>
    <property type="molecule type" value="Genomic_DNA"/>
</dbReference>
<evidence type="ECO:0000256" key="1">
    <source>
        <dbReference type="SAM" id="Phobius"/>
    </source>
</evidence>
<evidence type="ECO:0000313" key="2">
    <source>
        <dbReference type="EMBL" id="MBM9466183.1"/>
    </source>
</evidence>
<proteinExistence type="predicted"/>
<keyword evidence="1" id="KW-0812">Transmembrane</keyword>
<comment type="caution">
    <text evidence="2">The sequence shown here is derived from an EMBL/GenBank/DDBJ whole genome shotgun (WGS) entry which is preliminary data.</text>
</comment>
<keyword evidence="1" id="KW-0472">Membrane</keyword>
<gene>
    <name evidence="2" type="ORF">JL106_02665</name>
</gene>
<dbReference type="AlphaFoldDB" id="A0A938YAQ9"/>
<organism evidence="2 3">
    <name type="scientific">Nakamurella leprariae</name>
    <dbReference type="NCBI Taxonomy" id="2803911"/>
    <lineage>
        <taxon>Bacteria</taxon>
        <taxon>Bacillati</taxon>
        <taxon>Actinomycetota</taxon>
        <taxon>Actinomycetes</taxon>
        <taxon>Nakamurellales</taxon>
        <taxon>Nakamurellaceae</taxon>
        <taxon>Nakamurella</taxon>
    </lineage>
</organism>
<dbReference type="Proteomes" id="UP000663792">
    <property type="component" value="Unassembled WGS sequence"/>
</dbReference>
<keyword evidence="3" id="KW-1185">Reference proteome</keyword>
<evidence type="ECO:0008006" key="4">
    <source>
        <dbReference type="Google" id="ProtNLM"/>
    </source>
</evidence>
<evidence type="ECO:0000313" key="3">
    <source>
        <dbReference type="Proteomes" id="UP000663792"/>
    </source>
</evidence>
<accession>A0A938YAQ9</accession>
<feature type="transmembrane region" description="Helical" evidence="1">
    <location>
        <begin position="76"/>
        <end position="98"/>
    </location>
</feature>
<sequence>MSFAAKLRRAPLRLTAGAYILNSGIGKLKADEQTAGYLHHEAVKTVPAVSKVKPAVFTKGLTYAEIAVGGALLAPFVPAGLAGLALTAFAGSLVAYYVRSPEAHDDKYRPVGQGVALAKDVFLLGIGTALVVDAALSESPITNTES</sequence>
<reference evidence="2" key="1">
    <citation type="submission" date="2021-01" db="EMBL/GenBank/DDBJ databases">
        <title>YIM 132084 draft genome.</title>
        <authorList>
            <person name="An D."/>
        </authorList>
    </citation>
    <scope>NUCLEOTIDE SEQUENCE</scope>
    <source>
        <strain evidence="2">YIM 132084</strain>
    </source>
</reference>
<protein>
    <recommendedName>
        <fullName evidence="4">DoxX family membrane protein</fullName>
    </recommendedName>
</protein>